<dbReference type="InterPro" id="IPR042100">
    <property type="entry name" value="Bug_dom1"/>
</dbReference>
<dbReference type="Pfam" id="PF03401">
    <property type="entry name" value="TctC"/>
    <property type="match status" value="1"/>
</dbReference>
<evidence type="ECO:0000313" key="4">
    <source>
        <dbReference type="Proteomes" id="UP001234798"/>
    </source>
</evidence>
<dbReference type="CDD" id="cd07012">
    <property type="entry name" value="PBP2_Bug_TTT"/>
    <property type="match status" value="1"/>
</dbReference>
<dbReference type="EMBL" id="CP132976">
    <property type="protein sequence ID" value="WMD21465.1"/>
    <property type="molecule type" value="Genomic_DNA"/>
</dbReference>
<evidence type="ECO:0000256" key="2">
    <source>
        <dbReference type="SAM" id="SignalP"/>
    </source>
</evidence>
<dbReference type="PIRSF" id="PIRSF017082">
    <property type="entry name" value="YflP"/>
    <property type="match status" value="1"/>
</dbReference>
<dbReference type="PANTHER" id="PTHR42928:SF5">
    <property type="entry name" value="BLR1237 PROTEIN"/>
    <property type="match status" value="1"/>
</dbReference>
<sequence length="332" mass="34843">MKRLIPILLALSAAIAAPTVATAADAATAAAAAAWPNKPVTFLVPFPPGGSTDLIARTVAQKVGEKLGGTFVTENKPGAGGTMGAAYAKRAAPDGSTILVSSLGPFVISPHLVANPGYDPRKDFDYITVAVQAPNVLVVNAKSPFNSLKEVMAYLKANPGKMTFASAGNGTSDHLTAALFWQETQTEGTHIPYKGGAPAIVDLLGGQVDASFSNINTCLTHIQSGKLRALAVTSAKRSPLLPDVPTMEELGLKGVTVTSWQAFAAPKGLPTAIRDKLRGAIVESLNDPAIKPKLLELGFEIVGNTPDEFTKFQAEEYDRWKRVIEVGKITTN</sequence>
<gene>
    <name evidence="3" type="ORF">RAS12_03595</name>
</gene>
<dbReference type="InterPro" id="IPR005064">
    <property type="entry name" value="BUG"/>
</dbReference>
<dbReference type="Gene3D" id="3.40.190.150">
    <property type="entry name" value="Bordetella uptake gene, domain 1"/>
    <property type="match status" value="1"/>
</dbReference>
<accession>A0ABY9M425</accession>
<evidence type="ECO:0000256" key="1">
    <source>
        <dbReference type="ARBA" id="ARBA00006987"/>
    </source>
</evidence>
<dbReference type="SUPFAM" id="SSF53850">
    <property type="entry name" value="Periplasmic binding protein-like II"/>
    <property type="match status" value="1"/>
</dbReference>
<keyword evidence="2" id="KW-0732">Signal</keyword>
<feature type="signal peptide" evidence="2">
    <location>
        <begin position="1"/>
        <end position="23"/>
    </location>
</feature>
<dbReference type="RefSeq" id="WP_306945199.1">
    <property type="nucleotide sequence ID" value="NZ_CP132976.1"/>
</dbReference>
<comment type="similarity">
    <text evidence="1">Belongs to the UPF0065 (bug) family.</text>
</comment>
<reference evidence="3 4" key="1">
    <citation type="submission" date="2023-08" db="EMBL/GenBank/DDBJ databases">
        <title>Achromobacter seleniivolatilans sp. nov., isolated from seleniferous soil.</title>
        <authorList>
            <person name="Zhang S."/>
            <person name="Li K."/>
            <person name="Peng J."/>
            <person name="Zhao Q."/>
            <person name="Wang H."/>
            <person name="Guo Y."/>
        </authorList>
    </citation>
    <scope>NUCLEOTIDE SEQUENCE [LARGE SCALE GENOMIC DNA]</scope>
    <source>
        <strain evidence="3 4">R39</strain>
    </source>
</reference>
<dbReference type="PANTHER" id="PTHR42928">
    <property type="entry name" value="TRICARBOXYLATE-BINDING PROTEIN"/>
    <property type="match status" value="1"/>
</dbReference>
<protein>
    <submittedName>
        <fullName evidence="3">Tripartite tricarboxylate transporter substrate binding protein</fullName>
    </submittedName>
</protein>
<dbReference type="Gene3D" id="3.40.190.10">
    <property type="entry name" value="Periplasmic binding protein-like II"/>
    <property type="match status" value="1"/>
</dbReference>
<keyword evidence="4" id="KW-1185">Reference proteome</keyword>
<evidence type="ECO:0000313" key="3">
    <source>
        <dbReference type="EMBL" id="WMD21465.1"/>
    </source>
</evidence>
<organism evidence="3 4">
    <name type="scientific">Achromobacter seleniivolatilans</name>
    <dbReference type="NCBI Taxonomy" id="3047478"/>
    <lineage>
        <taxon>Bacteria</taxon>
        <taxon>Pseudomonadati</taxon>
        <taxon>Pseudomonadota</taxon>
        <taxon>Betaproteobacteria</taxon>
        <taxon>Burkholderiales</taxon>
        <taxon>Alcaligenaceae</taxon>
        <taxon>Achromobacter</taxon>
    </lineage>
</organism>
<feature type="chain" id="PRO_5046881269" evidence="2">
    <location>
        <begin position="24"/>
        <end position="332"/>
    </location>
</feature>
<proteinExistence type="inferred from homology"/>
<dbReference type="Proteomes" id="UP001234798">
    <property type="component" value="Chromosome"/>
</dbReference>
<name>A0ABY9M425_9BURK</name>